<evidence type="ECO:0000313" key="8">
    <source>
        <dbReference type="Proteomes" id="UP000282311"/>
    </source>
</evidence>
<proteinExistence type="predicted"/>
<keyword evidence="8" id="KW-1185">Reference proteome</keyword>
<reference evidence="7 8" key="1">
    <citation type="journal article" date="2007" name="Int. J. Syst. Evol. Microbiol.">
        <title>Paenibacillus ginsengarvi sp. nov., isolated from soil from ginseng cultivation.</title>
        <authorList>
            <person name="Yoon M.H."/>
            <person name="Ten L.N."/>
            <person name="Im W.T."/>
        </authorList>
    </citation>
    <scope>NUCLEOTIDE SEQUENCE [LARGE SCALE GENOMIC DNA]</scope>
    <source>
        <strain evidence="7 8">KCTC 13059</strain>
    </source>
</reference>
<dbReference type="InterPro" id="IPR006059">
    <property type="entry name" value="SBP"/>
</dbReference>
<feature type="signal peptide" evidence="6">
    <location>
        <begin position="1"/>
        <end position="20"/>
    </location>
</feature>
<keyword evidence="3" id="KW-0472">Membrane</keyword>
<evidence type="ECO:0000313" key="7">
    <source>
        <dbReference type="EMBL" id="RKN64317.1"/>
    </source>
</evidence>
<gene>
    <name evidence="7" type="ORF">D7M11_34070</name>
</gene>
<dbReference type="PROSITE" id="PS51257">
    <property type="entry name" value="PROKAR_LIPOPROTEIN"/>
    <property type="match status" value="1"/>
</dbReference>
<evidence type="ECO:0000256" key="4">
    <source>
        <dbReference type="ARBA" id="ARBA00023139"/>
    </source>
</evidence>
<evidence type="ECO:0000256" key="6">
    <source>
        <dbReference type="SAM" id="SignalP"/>
    </source>
</evidence>
<feature type="chain" id="PRO_5038442480" evidence="6">
    <location>
        <begin position="21"/>
        <end position="525"/>
    </location>
</feature>
<evidence type="ECO:0000256" key="2">
    <source>
        <dbReference type="ARBA" id="ARBA00022729"/>
    </source>
</evidence>
<accession>A0A3B0AWT8</accession>
<evidence type="ECO:0000256" key="3">
    <source>
        <dbReference type="ARBA" id="ARBA00023136"/>
    </source>
</evidence>
<dbReference type="Gene3D" id="3.40.190.10">
    <property type="entry name" value="Periplasmic binding protein-like II"/>
    <property type="match status" value="3"/>
</dbReference>
<dbReference type="InterPro" id="IPR050490">
    <property type="entry name" value="Bact_solute-bd_prot1"/>
</dbReference>
<dbReference type="Pfam" id="PF13416">
    <property type="entry name" value="SBP_bac_8"/>
    <property type="match status" value="1"/>
</dbReference>
<comment type="caution">
    <text evidence="7">The sequence shown here is derived from an EMBL/GenBank/DDBJ whole genome shotgun (WGS) entry which is preliminary data.</text>
</comment>
<evidence type="ECO:0000256" key="1">
    <source>
        <dbReference type="ARBA" id="ARBA00022475"/>
    </source>
</evidence>
<dbReference type="SUPFAM" id="SSF53850">
    <property type="entry name" value="Periplasmic binding protein-like II"/>
    <property type="match status" value="1"/>
</dbReference>
<keyword evidence="4" id="KW-0564">Palmitate</keyword>
<dbReference type="PANTHER" id="PTHR43649">
    <property type="entry name" value="ARABINOSE-BINDING PROTEIN-RELATED"/>
    <property type="match status" value="1"/>
</dbReference>
<organism evidence="7 8">
    <name type="scientific">Paenibacillus ginsengarvi</name>
    <dbReference type="NCBI Taxonomy" id="400777"/>
    <lineage>
        <taxon>Bacteria</taxon>
        <taxon>Bacillati</taxon>
        <taxon>Bacillota</taxon>
        <taxon>Bacilli</taxon>
        <taxon>Bacillales</taxon>
        <taxon>Paenibacillaceae</taxon>
        <taxon>Paenibacillus</taxon>
    </lineage>
</organism>
<dbReference type="RefSeq" id="WP_120751737.1">
    <property type="nucleotide sequence ID" value="NZ_RBAH01000043.1"/>
</dbReference>
<evidence type="ECO:0000256" key="5">
    <source>
        <dbReference type="ARBA" id="ARBA00023288"/>
    </source>
</evidence>
<dbReference type="OrthoDB" id="9787283at2"/>
<keyword evidence="1" id="KW-1003">Cell membrane</keyword>
<dbReference type="Proteomes" id="UP000282311">
    <property type="component" value="Unassembled WGS sequence"/>
</dbReference>
<name>A0A3B0AWT8_9BACL</name>
<sequence>MKGKTLTSLVALSVLSASLAACSGGAKSGDTPKAGDTNAPNTNKTYDISFLNFAYTIFPDPNSKGVEAIKQKFGANIKSQFVLQSDYKEKLNVIMASGDMPDVVAIMNLDSNYYKWAKQGAFLPLDEYIDQYATLKGVPKSIYDQFRVNGKIYSIPMYQPTYTFSGTIRQDWLDNLGLKMPTNYKELLEVAVAFTKNDPDKNGKNDTYGFALGENISPEHAMGAYWSSGWYHKDKDGNYMPGLIGPGRKEVIETMTAAYKEGAVTKDFAVLNWAQANKEFYSGKAGIFIGTPSGMVEDYYTGLLKVDPKAKVEPIPFFKAPDGSQGNLKGRGFFGLTTLSAKLKNDPDKVKKIFEILDYGRQFIPLDQRNPQNQQFDWIMGGNGVGYDMVNGKAVPKAGQESNTPIQYMLQRHEFWKPWAPSDDANQFSKASYNSPEMQAFIAKIEQMEKTYNKTPYDNPVNLVYSETLAAKGSELDKYLIDEQTKMISGQRPISDWDKMIEEWKGRGGAQLMKEVNDGIKEAKK</sequence>
<dbReference type="PANTHER" id="PTHR43649:SF33">
    <property type="entry name" value="POLYGALACTURONAN_RHAMNOGALACTURONAN-BINDING PROTEIN YTCQ"/>
    <property type="match status" value="1"/>
</dbReference>
<dbReference type="EMBL" id="RBAH01000043">
    <property type="protein sequence ID" value="RKN64317.1"/>
    <property type="molecule type" value="Genomic_DNA"/>
</dbReference>
<keyword evidence="5" id="KW-0449">Lipoprotein</keyword>
<dbReference type="AlphaFoldDB" id="A0A3B0AWT8"/>
<keyword evidence="2 6" id="KW-0732">Signal</keyword>
<protein>
    <submittedName>
        <fullName evidence="7">Extracellular solute-binding protein</fullName>
    </submittedName>
</protein>